<dbReference type="GO" id="GO:0004497">
    <property type="term" value="F:monooxygenase activity"/>
    <property type="evidence" value="ECO:0007669"/>
    <property type="project" value="UniProtKB-KW"/>
</dbReference>
<dbReference type="SMART" id="SM00903">
    <property type="entry name" value="Flavin_Reduct"/>
    <property type="match status" value="1"/>
</dbReference>
<feature type="domain" description="Flavin reductase like" evidence="3">
    <location>
        <begin position="30"/>
        <end position="171"/>
    </location>
</feature>
<reference evidence="5" key="1">
    <citation type="journal article" date="2014" name="BMC Genomics">
        <title>Genome sequencing of two Neorhizobium galegae strains reveals a noeT gene responsible for the unusual acetylation of the nodulation factors.</title>
        <authorList>
            <person name="Osterman J."/>
            <person name="Marsh J."/>
            <person name="Laine P.K."/>
            <person name="Zeng Z."/>
            <person name="Alatalo E."/>
            <person name="Sullivan J.T."/>
            <person name="Young J.P."/>
            <person name="Thomas-Oates J."/>
            <person name="Paulin L."/>
            <person name="Lindstrom K."/>
        </authorList>
    </citation>
    <scope>NUCLEOTIDE SEQUENCE [LARGE SCALE GENOMIC DNA]</scope>
    <source>
        <strain evidence="5">HAMBI 540</strain>
    </source>
</reference>
<dbReference type="Proteomes" id="UP000028181">
    <property type="component" value="Chromosome I"/>
</dbReference>
<evidence type="ECO:0000256" key="2">
    <source>
        <dbReference type="ARBA" id="ARBA00023002"/>
    </source>
</evidence>
<name>A0A068STE3_NEOGA</name>
<keyword evidence="4" id="KW-0503">Monooxygenase</keyword>
<dbReference type="PATRIC" id="fig|1028800.3.peg.3468"/>
<dbReference type="GeneID" id="24255667"/>
<keyword evidence="5" id="KW-1185">Reference proteome</keyword>
<dbReference type="OrthoDB" id="9792858at2"/>
<evidence type="ECO:0000259" key="3">
    <source>
        <dbReference type="SMART" id="SM00903"/>
    </source>
</evidence>
<dbReference type="SUPFAM" id="SSF50475">
    <property type="entry name" value="FMN-binding split barrel"/>
    <property type="match status" value="1"/>
</dbReference>
<dbReference type="Pfam" id="PF01613">
    <property type="entry name" value="Flavin_Reduct"/>
    <property type="match status" value="1"/>
</dbReference>
<dbReference type="PANTHER" id="PTHR30466">
    <property type="entry name" value="FLAVIN REDUCTASE"/>
    <property type="match status" value="1"/>
</dbReference>
<proteinExistence type="inferred from homology"/>
<dbReference type="Gene3D" id="2.30.110.10">
    <property type="entry name" value="Electron Transport, Fmn-binding Protein, Chain A"/>
    <property type="match status" value="1"/>
</dbReference>
<dbReference type="GO" id="GO:0010181">
    <property type="term" value="F:FMN binding"/>
    <property type="evidence" value="ECO:0007669"/>
    <property type="project" value="InterPro"/>
</dbReference>
<dbReference type="PANTHER" id="PTHR30466:SF11">
    <property type="entry name" value="FLAVIN-DEPENDENT MONOOXYGENASE, REDUCTASE SUBUNIT HSAB"/>
    <property type="match status" value="1"/>
</dbReference>
<dbReference type="InterPro" id="IPR002563">
    <property type="entry name" value="Flavin_Rdtase-like_dom"/>
</dbReference>
<protein>
    <submittedName>
        <fullName evidence="4">Nitrilotriacetate monooxygenase component B</fullName>
    </submittedName>
</protein>
<evidence type="ECO:0000313" key="5">
    <source>
        <dbReference type="Proteomes" id="UP000028181"/>
    </source>
</evidence>
<gene>
    <name evidence="4" type="ORF">RG540_CH34130</name>
</gene>
<comment type="similarity">
    <text evidence="1">Belongs to the non-flavoprotein flavin reductase family.</text>
</comment>
<keyword evidence="2" id="KW-0560">Oxidoreductase</keyword>
<evidence type="ECO:0000256" key="1">
    <source>
        <dbReference type="ARBA" id="ARBA00008898"/>
    </source>
</evidence>
<dbReference type="InterPro" id="IPR012349">
    <property type="entry name" value="Split_barrel_FMN-bd"/>
</dbReference>
<dbReference type="RefSeq" id="WP_157884627.1">
    <property type="nucleotide sequence ID" value="NZ_HG938353.1"/>
</dbReference>
<dbReference type="EMBL" id="HG938353">
    <property type="protein sequence ID" value="CDN49577.1"/>
    <property type="molecule type" value="Genomic_DNA"/>
</dbReference>
<organism evidence="4 5">
    <name type="scientific">Neorhizobium galegae bv. orientalis str. HAMBI 540</name>
    <dbReference type="NCBI Taxonomy" id="1028800"/>
    <lineage>
        <taxon>Bacteria</taxon>
        <taxon>Pseudomonadati</taxon>
        <taxon>Pseudomonadota</taxon>
        <taxon>Alphaproteobacteria</taxon>
        <taxon>Hyphomicrobiales</taxon>
        <taxon>Rhizobiaceae</taxon>
        <taxon>Rhizobium/Agrobacterium group</taxon>
        <taxon>Neorhizobium</taxon>
    </lineage>
</organism>
<dbReference type="HOGENOM" id="CLU_059021_1_0_5"/>
<sequence length="178" mass="19051">MMITADTASISSEQIFIPDASTARHYRNALGAFTTGVTVVTATTPDGPIGMTVNSFISVSLDPPLVLWSPAKSSSRHGAFTAANHFAIHVLSADQDLLSARFTRGGLGFEELCWNLNREGVPVIPGTLARFECELSSMHDAGDHTLILGRVLRAAHREGDPLCFSRGTFGRFASTTSQ</sequence>
<dbReference type="KEGG" id="ngg:RG540_CH34130"/>
<dbReference type="InterPro" id="IPR050268">
    <property type="entry name" value="NADH-dep_flavin_reductase"/>
</dbReference>
<accession>A0A068STE3</accession>
<dbReference type="eggNOG" id="COG1853">
    <property type="taxonomic scope" value="Bacteria"/>
</dbReference>
<dbReference type="AlphaFoldDB" id="A0A068STE3"/>
<evidence type="ECO:0000313" key="4">
    <source>
        <dbReference type="EMBL" id="CDN49577.1"/>
    </source>
</evidence>
<dbReference type="GO" id="GO:0042602">
    <property type="term" value="F:riboflavin reductase (NADPH) activity"/>
    <property type="evidence" value="ECO:0007669"/>
    <property type="project" value="TreeGrafter"/>
</dbReference>